<keyword evidence="5" id="KW-0255">Endonuclease</keyword>
<dbReference type="STRING" id="105785.A0A2J7R4F1"/>
<dbReference type="GO" id="GO:0003964">
    <property type="term" value="F:RNA-directed DNA polymerase activity"/>
    <property type="evidence" value="ECO:0007669"/>
    <property type="project" value="UniProtKB-KW"/>
</dbReference>
<dbReference type="InterPro" id="IPR041588">
    <property type="entry name" value="Integrase_H2C2"/>
</dbReference>
<evidence type="ECO:0000256" key="1">
    <source>
        <dbReference type="ARBA" id="ARBA00012493"/>
    </source>
</evidence>
<organism evidence="9 10">
    <name type="scientific">Cryptotermes secundus</name>
    <dbReference type="NCBI Taxonomy" id="105785"/>
    <lineage>
        <taxon>Eukaryota</taxon>
        <taxon>Metazoa</taxon>
        <taxon>Ecdysozoa</taxon>
        <taxon>Arthropoda</taxon>
        <taxon>Hexapoda</taxon>
        <taxon>Insecta</taxon>
        <taxon>Pterygota</taxon>
        <taxon>Neoptera</taxon>
        <taxon>Polyneoptera</taxon>
        <taxon>Dictyoptera</taxon>
        <taxon>Blattodea</taxon>
        <taxon>Blattoidea</taxon>
        <taxon>Termitoidae</taxon>
        <taxon>Kalotermitidae</taxon>
        <taxon>Cryptotermitinae</taxon>
        <taxon>Cryptotermes</taxon>
    </lineage>
</organism>
<dbReference type="GO" id="GO:0003676">
    <property type="term" value="F:nucleic acid binding"/>
    <property type="evidence" value="ECO:0007669"/>
    <property type="project" value="InterPro"/>
</dbReference>
<evidence type="ECO:0000256" key="2">
    <source>
        <dbReference type="ARBA" id="ARBA00022679"/>
    </source>
</evidence>
<dbReference type="Proteomes" id="UP000235965">
    <property type="component" value="Unassembled WGS sequence"/>
</dbReference>
<keyword evidence="3" id="KW-0548">Nucleotidyltransferase</keyword>
<evidence type="ECO:0000256" key="6">
    <source>
        <dbReference type="ARBA" id="ARBA00022801"/>
    </source>
</evidence>
<evidence type="ECO:0000256" key="4">
    <source>
        <dbReference type="ARBA" id="ARBA00022722"/>
    </source>
</evidence>
<dbReference type="AlphaFoldDB" id="A0A2J7R4F1"/>
<dbReference type="PANTHER" id="PTHR37984">
    <property type="entry name" value="PROTEIN CBG26694"/>
    <property type="match status" value="1"/>
</dbReference>
<dbReference type="InterPro" id="IPR041373">
    <property type="entry name" value="RT_RNaseH"/>
</dbReference>
<feature type="domain" description="Integrase catalytic" evidence="8">
    <location>
        <begin position="304"/>
        <end position="361"/>
    </location>
</feature>
<gene>
    <name evidence="9" type="ORF">B7P43_G17396</name>
</gene>
<evidence type="ECO:0000256" key="3">
    <source>
        <dbReference type="ARBA" id="ARBA00022695"/>
    </source>
</evidence>
<protein>
    <recommendedName>
        <fullName evidence="1">RNA-directed DNA polymerase</fullName>
        <ecNumber evidence="1">2.7.7.49</ecNumber>
    </recommendedName>
</protein>
<dbReference type="Gene3D" id="3.30.420.10">
    <property type="entry name" value="Ribonuclease H-like superfamily/Ribonuclease H"/>
    <property type="match status" value="1"/>
</dbReference>
<keyword evidence="6" id="KW-0378">Hydrolase</keyword>
<dbReference type="InParanoid" id="A0A2J7R4F1"/>
<dbReference type="GO" id="GO:0016787">
    <property type="term" value="F:hydrolase activity"/>
    <property type="evidence" value="ECO:0007669"/>
    <property type="project" value="UniProtKB-KW"/>
</dbReference>
<sequence>MKGTFEKLRASFANSVQLVHPRPDFLYATYTDASKLGISSVLMQESDSGEKLIVSSASRVLSPTERKYSTCEQELLAVVYALQKYRVYIFGHKVTVYSDNKALTFLRKCSLTSNRVARWVMQIQEYDLHIVHIKGTDNFFADALSQNPVGLMEEGLNQLVRPKEVLVSPINLNLDPDLKKELGNLAKHQLEDPKICEIMRTLETGIPSRAGQFTLRDEVLYRKDDKTYPYLRPVLPRVLEYRVISYVHALLGHQGTDKCMHHLSYSFYIRNLGRKVCQHVSHCDVCQRVKHPNRAYEIETRSHLPTKPGELTSLDLYGPLPTGRGGVKYILVCLDVFSKHVALYALKSATTKSCLNKLKSH</sequence>
<dbReference type="Pfam" id="PF17917">
    <property type="entry name" value="RT_RNaseH"/>
    <property type="match status" value="1"/>
</dbReference>
<keyword evidence="10" id="KW-1185">Reference proteome</keyword>
<accession>A0A2J7R4F1</accession>
<evidence type="ECO:0000313" key="10">
    <source>
        <dbReference type="Proteomes" id="UP000235965"/>
    </source>
</evidence>
<comment type="caution">
    <text evidence="9">The sequence shown here is derived from an EMBL/GenBank/DDBJ whole genome shotgun (WGS) entry which is preliminary data.</text>
</comment>
<dbReference type="Pfam" id="PF17921">
    <property type="entry name" value="Integrase_H2C2"/>
    <property type="match status" value="1"/>
</dbReference>
<dbReference type="InterPro" id="IPR043502">
    <property type="entry name" value="DNA/RNA_pol_sf"/>
</dbReference>
<dbReference type="Gene3D" id="3.10.20.370">
    <property type="match status" value="1"/>
</dbReference>
<dbReference type="GO" id="GO:0004519">
    <property type="term" value="F:endonuclease activity"/>
    <property type="evidence" value="ECO:0007669"/>
    <property type="project" value="UniProtKB-KW"/>
</dbReference>
<dbReference type="OrthoDB" id="6764494at2759"/>
<proteinExistence type="predicted"/>
<evidence type="ECO:0000256" key="7">
    <source>
        <dbReference type="ARBA" id="ARBA00022918"/>
    </source>
</evidence>
<dbReference type="GO" id="GO:0015074">
    <property type="term" value="P:DNA integration"/>
    <property type="evidence" value="ECO:0007669"/>
    <property type="project" value="InterPro"/>
</dbReference>
<dbReference type="Gene3D" id="1.10.340.70">
    <property type="match status" value="1"/>
</dbReference>
<reference evidence="9 10" key="1">
    <citation type="submission" date="2017-12" db="EMBL/GenBank/DDBJ databases">
        <title>Hemimetabolous genomes reveal molecular basis of termite eusociality.</title>
        <authorList>
            <person name="Harrison M.C."/>
            <person name="Jongepier E."/>
            <person name="Robertson H.M."/>
            <person name="Arning N."/>
            <person name="Bitard-Feildel T."/>
            <person name="Chao H."/>
            <person name="Childers C.P."/>
            <person name="Dinh H."/>
            <person name="Doddapaneni H."/>
            <person name="Dugan S."/>
            <person name="Gowin J."/>
            <person name="Greiner C."/>
            <person name="Han Y."/>
            <person name="Hu H."/>
            <person name="Hughes D.S.T."/>
            <person name="Huylmans A.-K."/>
            <person name="Kemena C."/>
            <person name="Kremer L.P.M."/>
            <person name="Lee S.L."/>
            <person name="Lopez-Ezquerra A."/>
            <person name="Mallet L."/>
            <person name="Monroy-Kuhn J.M."/>
            <person name="Moser A."/>
            <person name="Murali S.C."/>
            <person name="Muzny D.M."/>
            <person name="Otani S."/>
            <person name="Piulachs M.-D."/>
            <person name="Poelchau M."/>
            <person name="Qu J."/>
            <person name="Schaub F."/>
            <person name="Wada-Katsumata A."/>
            <person name="Worley K.C."/>
            <person name="Xie Q."/>
            <person name="Ylla G."/>
            <person name="Poulsen M."/>
            <person name="Gibbs R.A."/>
            <person name="Schal C."/>
            <person name="Richards S."/>
            <person name="Belles X."/>
            <person name="Korb J."/>
            <person name="Bornberg-Bauer E."/>
        </authorList>
    </citation>
    <scope>NUCLEOTIDE SEQUENCE [LARGE SCALE GENOMIC DNA]</scope>
    <source>
        <tissue evidence="9">Whole body</tissue>
    </source>
</reference>
<dbReference type="InterPro" id="IPR050951">
    <property type="entry name" value="Retrovirus_Pol_polyprotein"/>
</dbReference>
<evidence type="ECO:0000259" key="8">
    <source>
        <dbReference type="PROSITE" id="PS50994"/>
    </source>
</evidence>
<dbReference type="FunFam" id="3.10.20.370:FF:000001">
    <property type="entry name" value="Retrovirus-related Pol polyprotein from transposon 17.6-like protein"/>
    <property type="match status" value="1"/>
</dbReference>
<evidence type="ECO:0000313" key="9">
    <source>
        <dbReference type="EMBL" id="PNF35697.1"/>
    </source>
</evidence>
<dbReference type="GO" id="GO:0042575">
    <property type="term" value="C:DNA polymerase complex"/>
    <property type="evidence" value="ECO:0007669"/>
    <property type="project" value="UniProtKB-ARBA"/>
</dbReference>
<keyword evidence="7" id="KW-0695">RNA-directed DNA polymerase</keyword>
<evidence type="ECO:0000256" key="5">
    <source>
        <dbReference type="ARBA" id="ARBA00022759"/>
    </source>
</evidence>
<name>A0A2J7R4F1_9NEOP</name>
<dbReference type="SUPFAM" id="SSF56672">
    <property type="entry name" value="DNA/RNA polymerases"/>
    <property type="match status" value="1"/>
</dbReference>
<dbReference type="PROSITE" id="PS50994">
    <property type="entry name" value="INTEGRASE"/>
    <property type="match status" value="1"/>
</dbReference>
<keyword evidence="2" id="KW-0808">Transferase</keyword>
<dbReference type="CDD" id="cd09274">
    <property type="entry name" value="RNase_HI_RT_Ty3"/>
    <property type="match status" value="1"/>
</dbReference>
<dbReference type="InterPro" id="IPR036397">
    <property type="entry name" value="RNaseH_sf"/>
</dbReference>
<dbReference type="InterPro" id="IPR012337">
    <property type="entry name" value="RNaseH-like_sf"/>
</dbReference>
<dbReference type="EMBL" id="NEVH01007440">
    <property type="protein sequence ID" value="PNF35697.1"/>
    <property type="molecule type" value="Genomic_DNA"/>
</dbReference>
<dbReference type="InterPro" id="IPR001584">
    <property type="entry name" value="Integrase_cat-core"/>
</dbReference>
<keyword evidence="4" id="KW-0540">Nuclease</keyword>
<dbReference type="SUPFAM" id="SSF53098">
    <property type="entry name" value="Ribonuclease H-like"/>
    <property type="match status" value="1"/>
</dbReference>
<dbReference type="PANTHER" id="PTHR37984:SF5">
    <property type="entry name" value="PROTEIN NYNRIN-LIKE"/>
    <property type="match status" value="1"/>
</dbReference>
<dbReference type="EC" id="2.7.7.49" evidence="1"/>